<dbReference type="AlphaFoldDB" id="A0A841JU50"/>
<organism evidence="2 3">
    <name type="scientific">Silvibacterium bohemicum</name>
    <dbReference type="NCBI Taxonomy" id="1577686"/>
    <lineage>
        <taxon>Bacteria</taxon>
        <taxon>Pseudomonadati</taxon>
        <taxon>Acidobacteriota</taxon>
        <taxon>Terriglobia</taxon>
        <taxon>Terriglobales</taxon>
        <taxon>Acidobacteriaceae</taxon>
        <taxon>Silvibacterium</taxon>
    </lineage>
</organism>
<dbReference type="InterPro" id="IPR018699">
    <property type="entry name" value="DUF2203"/>
</dbReference>
<comment type="caution">
    <text evidence="2">The sequence shown here is derived from an EMBL/GenBank/DDBJ whole genome shotgun (WGS) entry which is preliminary data.</text>
</comment>
<keyword evidence="1" id="KW-0175">Coiled coil</keyword>
<dbReference type="Pfam" id="PF09969">
    <property type="entry name" value="DUF2203"/>
    <property type="match status" value="1"/>
</dbReference>
<dbReference type="PIRSF" id="PIRSF016498">
    <property type="entry name" value="UCP016498"/>
    <property type="match status" value="1"/>
</dbReference>
<evidence type="ECO:0000256" key="1">
    <source>
        <dbReference type="SAM" id="Coils"/>
    </source>
</evidence>
<proteinExistence type="predicted"/>
<evidence type="ECO:0008006" key="4">
    <source>
        <dbReference type="Google" id="ProtNLM"/>
    </source>
</evidence>
<keyword evidence="3" id="KW-1185">Reference proteome</keyword>
<feature type="coiled-coil region" evidence="1">
    <location>
        <begin position="16"/>
        <end position="74"/>
    </location>
</feature>
<dbReference type="Proteomes" id="UP000538666">
    <property type="component" value="Unassembled WGS sequence"/>
</dbReference>
<name>A0A841JU50_9BACT</name>
<sequence>MKTFTLDEAQALLPVLESLLKRAIESKRAADTIEERLQELNKRIFLTGGLMVDVAKIRRQRSSMEQHVQQAKDSLDEIDAIGVQVKDIDTGLLDFPCEINGETVLLCWRMGESQIDFWHTIDSGFRGRQPIDERFGAKAGRRPKPDLPN</sequence>
<dbReference type="OrthoDB" id="9802910at2"/>
<gene>
    <name evidence="2" type="ORF">HNQ77_001213</name>
</gene>
<evidence type="ECO:0000313" key="2">
    <source>
        <dbReference type="EMBL" id="MBB6143269.1"/>
    </source>
</evidence>
<accession>A0A841JU50</accession>
<evidence type="ECO:0000313" key="3">
    <source>
        <dbReference type="Proteomes" id="UP000538666"/>
    </source>
</evidence>
<dbReference type="RefSeq" id="WP_050062170.1">
    <property type="nucleotide sequence ID" value="NZ_JACHEK010000002.1"/>
</dbReference>
<dbReference type="EMBL" id="JACHEK010000002">
    <property type="protein sequence ID" value="MBB6143269.1"/>
    <property type="molecule type" value="Genomic_DNA"/>
</dbReference>
<reference evidence="2 3" key="1">
    <citation type="submission" date="2020-08" db="EMBL/GenBank/DDBJ databases">
        <title>Genomic Encyclopedia of Type Strains, Phase IV (KMG-IV): sequencing the most valuable type-strain genomes for metagenomic binning, comparative biology and taxonomic classification.</title>
        <authorList>
            <person name="Goeker M."/>
        </authorList>
    </citation>
    <scope>NUCLEOTIDE SEQUENCE [LARGE SCALE GENOMIC DNA]</scope>
    <source>
        <strain evidence="2 3">DSM 103733</strain>
    </source>
</reference>
<protein>
    <recommendedName>
        <fullName evidence="4">DUF2203 domain-containing protein</fullName>
    </recommendedName>
</protein>